<feature type="transmembrane region" description="Helical" evidence="1">
    <location>
        <begin position="62"/>
        <end position="84"/>
    </location>
</feature>
<comment type="caution">
    <text evidence="2">The sequence shown here is derived from an EMBL/GenBank/DDBJ whole genome shotgun (WGS) entry which is preliminary data.</text>
</comment>
<evidence type="ECO:0000313" key="2">
    <source>
        <dbReference type="EMBL" id="TWW08411.1"/>
    </source>
</evidence>
<keyword evidence="1" id="KW-0472">Membrane</keyword>
<keyword evidence="1" id="KW-0812">Transmembrane</keyword>
<evidence type="ECO:0008006" key="4">
    <source>
        <dbReference type="Google" id="ProtNLM"/>
    </source>
</evidence>
<proteinExistence type="predicted"/>
<sequence length="175" mass="19783">MFFIPGELISILTFPGIIVHEFAHMFFCKLRKIAVFDACYFRVGNPAGFVVHENTNNFTTTFLVSMGPFIVNTLLCLLICLPAYMPVKFFNLDHPLSYFLIWLGVSIGMHAIPSNQDANNVFQQAKEQVKHKNILAILSFPLVGLIYIFNLLRFFWADLIYGVTIGIGIPSLIFG</sequence>
<gene>
    <name evidence="2" type="ORF">E3A20_24590</name>
</gene>
<organism evidence="2 3">
    <name type="scientific">Planctomyces bekefii</name>
    <dbReference type="NCBI Taxonomy" id="1653850"/>
    <lineage>
        <taxon>Bacteria</taxon>
        <taxon>Pseudomonadati</taxon>
        <taxon>Planctomycetota</taxon>
        <taxon>Planctomycetia</taxon>
        <taxon>Planctomycetales</taxon>
        <taxon>Planctomycetaceae</taxon>
        <taxon>Planctomyces</taxon>
    </lineage>
</organism>
<dbReference type="Proteomes" id="UP000321083">
    <property type="component" value="Unassembled WGS sequence"/>
</dbReference>
<dbReference type="EMBL" id="SRHE01000682">
    <property type="protein sequence ID" value="TWW08411.1"/>
    <property type="molecule type" value="Genomic_DNA"/>
</dbReference>
<feature type="transmembrane region" description="Helical" evidence="1">
    <location>
        <begin position="96"/>
        <end position="112"/>
    </location>
</feature>
<accession>A0A5C6M5Y0</accession>
<feature type="transmembrane region" description="Helical" evidence="1">
    <location>
        <begin position="133"/>
        <end position="149"/>
    </location>
</feature>
<protein>
    <recommendedName>
        <fullName evidence="4">Zincin peptidase</fullName>
    </recommendedName>
</protein>
<keyword evidence="1" id="KW-1133">Transmembrane helix</keyword>
<reference evidence="2 3" key="2">
    <citation type="submission" date="2019-08" db="EMBL/GenBank/DDBJ databases">
        <authorList>
            <person name="Henke P."/>
        </authorList>
    </citation>
    <scope>NUCLEOTIDE SEQUENCE [LARGE SCALE GENOMIC DNA]</scope>
    <source>
        <strain evidence="2">Phe10_nw2017</strain>
    </source>
</reference>
<keyword evidence="3" id="KW-1185">Reference proteome</keyword>
<reference evidence="2 3" key="1">
    <citation type="submission" date="2019-08" db="EMBL/GenBank/DDBJ databases">
        <title>100 year-old enigma solved: identification of Planctomyces bekefii, the type genus and species of the phylum Planctomycetes.</title>
        <authorList>
            <person name="Svetlana D.N."/>
            <person name="Overmann J."/>
        </authorList>
    </citation>
    <scope>NUCLEOTIDE SEQUENCE [LARGE SCALE GENOMIC DNA]</scope>
    <source>
        <strain evidence="2">Phe10_nw2017</strain>
    </source>
</reference>
<evidence type="ECO:0000313" key="3">
    <source>
        <dbReference type="Proteomes" id="UP000321083"/>
    </source>
</evidence>
<name>A0A5C6M5Y0_9PLAN</name>
<dbReference type="AlphaFoldDB" id="A0A5C6M5Y0"/>
<evidence type="ECO:0000256" key="1">
    <source>
        <dbReference type="SAM" id="Phobius"/>
    </source>
</evidence>